<feature type="region of interest" description="Disordered" evidence="1">
    <location>
        <begin position="22"/>
        <end position="107"/>
    </location>
</feature>
<organism evidence="2">
    <name type="scientific">Culex pipiens</name>
    <name type="common">House mosquito</name>
    <dbReference type="NCBI Taxonomy" id="7175"/>
    <lineage>
        <taxon>Eukaryota</taxon>
        <taxon>Metazoa</taxon>
        <taxon>Ecdysozoa</taxon>
        <taxon>Arthropoda</taxon>
        <taxon>Hexapoda</taxon>
        <taxon>Insecta</taxon>
        <taxon>Pterygota</taxon>
        <taxon>Neoptera</taxon>
        <taxon>Endopterygota</taxon>
        <taxon>Diptera</taxon>
        <taxon>Nematocera</taxon>
        <taxon>Culicoidea</taxon>
        <taxon>Culicidae</taxon>
        <taxon>Culicinae</taxon>
        <taxon>Culicini</taxon>
        <taxon>Culex</taxon>
        <taxon>Culex</taxon>
    </lineage>
</organism>
<dbReference type="EMBL" id="HBUE01225718">
    <property type="protein sequence ID" value="CAG6541985.1"/>
    <property type="molecule type" value="Transcribed_RNA"/>
</dbReference>
<dbReference type="EMBL" id="HBUE01076930">
    <property type="protein sequence ID" value="CAG6475598.1"/>
    <property type="molecule type" value="Transcribed_RNA"/>
</dbReference>
<dbReference type="EMBL" id="HBUE01332440">
    <property type="protein sequence ID" value="CAG6594067.1"/>
    <property type="molecule type" value="Transcribed_RNA"/>
</dbReference>
<dbReference type="EMBL" id="HBUE01225712">
    <property type="protein sequence ID" value="CAG6541979.1"/>
    <property type="molecule type" value="Transcribed_RNA"/>
</dbReference>
<dbReference type="EMBL" id="HBUE01332436">
    <property type="protein sequence ID" value="CAG6594063.1"/>
    <property type="molecule type" value="Transcribed_RNA"/>
</dbReference>
<dbReference type="EMBL" id="HBUE01225719">
    <property type="protein sequence ID" value="CAG6541986.1"/>
    <property type="molecule type" value="Transcribed_RNA"/>
</dbReference>
<dbReference type="EMBL" id="HBUE01332442">
    <property type="protein sequence ID" value="CAG6594069.1"/>
    <property type="molecule type" value="Transcribed_RNA"/>
</dbReference>
<dbReference type="EMBL" id="HBUE01225715">
    <property type="protein sequence ID" value="CAG6541982.1"/>
    <property type="molecule type" value="Transcribed_RNA"/>
</dbReference>
<evidence type="ECO:0000256" key="1">
    <source>
        <dbReference type="SAM" id="MobiDB-lite"/>
    </source>
</evidence>
<dbReference type="EMBL" id="HBUE01225713">
    <property type="protein sequence ID" value="CAG6541980.1"/>
    <property type="molecule type" value="Transcribed_RNA"/>
</dbReference>
<dbReference type="EMBL" id="HBUE01332443">
    <property type="protein sequence ID" value="CAG6594070.1"/>
    <property type="molecule type" value="Transcribed_RNA"/>
</dbReference>
<reference evidence="2" key="1">
    <citation type="submission" date="2021-05" db="EMBL/GenBank/DDBJ databases">
        <authorList>
            <person name="Alioto T."/>
            <person name="Alioto T."/>
            <person name="Gomez Garrido J."/>
        </authorList>
    </citation>
    <scope>NUCLEOTIDE SEQUENCE</scope>
</reference>
<dbReference type="EMBL" id="HBUE01225714">
    <property type="protein sequence ID" value="CAG6541981.1"/>
    <property type="molecule type" value="Transcribed_RNA"/>
</dbReference>
<sequence>MLHGQRRRRRRRWRRRCCRWPWPQSAAKPRSTRSGCPCSASSTVPGGIGSERAASPQRKPNTATRIDLLEPPPPPTPKPACTTDQHSLAAAPSASTTTGPGDHQPGH</sequence>
<dbReference type="EMBL" id="HBUE01332438">
    <property type="protein sequence ID" value="CAG6594065.1"/>
    <property type="molecule type" value="Transcribed_RNA"/>
</dbReference>
<accession>A0A8D8HUM5</accession>
<protein>
    <submittedName>
        <fullName evidence="2">(northern house mosquito) hypothetical protein</fullName>
    </submittedName>
</protein>
<dbReference type="EMBL" id="HBUE01076928">
    <property type="protein sequence ID" value="CAG6475594.1"/>
    <property type="molecule type" value="Transcribed_RNA"/>
</dbReference>
<dbReference type="EMBL" id="HBUE01225717">
    <property type="protein sequence ID" value="CAG6541984.1"/>
    <property type="molecule type" value="Transcribed_RNA"/>
</dbReference>
<dbReference type="EMBL" id="HBUE01076929">
    <property type="protein sequence ID" value="CAG6475596.1"/>
    <property type="molecule type" value="Transcribed_RNA"/>
</dbReference>
<name>A0A8D8HUM5_CULPI</name>
<evidence type="ECO:0000313" key="2">
    <source>
        <dbReference type="EMBL" id="CAG6541980.1"/>
    </source>
</evidence>
<dbReference type="EMBL" id="HBUE01332437">
    <property type="protein sequence ID" value="CAG6594064.1"/>
    <property type="molecule type" value="Transcribed_RNA"/>
</dbReference>
<proteinExistence type="predicted"/>
<dbReference type="AlphaFoldDB" id="A0A8D8HUM5"/>
<dbReference type="EMBL" id="HBUE01332439">
    <property type="protein sequence ID" value="CAG6594066.1"/>
    <property type="molecule type" value="Transcribed_RNA"/>
</dbReference>
<dbReference type="EMBL" id="HBUE01225716">
    <property type="protein sequence ID" value="CAG6541983.1"/>
    <property type="molecule type" value="Transcribed_RNA"/>
</dbReference>
<feature type="compositionally biased region" description="Low complexity" evidence="1">
    <location>
        <begin position="89"/>
        <end position="101"/>
    </location>
</feature>
<dbReference type="EMBL" id="HBUE01332441">
    <property type="protein sequence ID" value="CAG6594068.1"/>
    <property type="molecule type" value="Transcribed_RNA"/>
</dbReference>